<gene>
    <name evidence="1" type="ORF">CJ671_11090</name>
</gene>
<evidence type="ECO:0000313" key="1">
    <source>
        <dbReference type="EMBL" id="PRM86795.1"/>
    </source>
</evidence>
<dbReference type="EMBL" id="NXGH01000164">
    <property type="protein sequence ID" value="PRM86795.1"/>
    <property type="molecule type" value="Genomic_DNA"/>
</dbReference>
<comment type="caution">
    <text evidence="1">The sequence shown here is derived from an EMBL/GenBank/DDBJ whole genome shotgun (WGS) entry which is preliminary data.</text>
</comment>
<dbReference type="Proteomes" id="UP000238649">
    <property type="component" value="Unassembled WGS sequence"/>
</dbReference>
<sequence length="59" mass="5529">LLVGGRRAGHRDSRRVGVVRGGVAVVTAVGRVGGSGPGVEGAGVVGVTWAPAGGPDGVG</sequence>
<organism evidence="1 2">
    <name type="scientific">Aliarcobacter cryaerophilus</name>
    <dbReference type="NCBI Taxonomy" id="28198"/>
    <lineage>
        <taxon>Bacteria</taxon>
        <taxon>Pseudomonadati</taxon>
        <taxon>Campylobacterota</taxon>
        <taxon>Epsilonproteobacteria</taxon>
        <taxon>Campylobacterales</taxon>
        <taxon>Arcobacteraceae</taxon>
        <taxon>Aliarcobacter</taxon>
    </lineage>
</organism>
<evidence type="ECO:0000313" key="2">
    <source>
        <dbReference type="Proteomes" id="UP000238649"/>
    </source>
</evidence>
<protein>
    <submittedName>
        <fullName evidence="1">Uncharacterized protein</fullName>
    </submittedName>
</protein>
<dbReference type="AlphaFoldDB" id="A0A2S9SJN6"/>
<feature type="non-terminal residue" evidence="1">
    <location>
        <position position="1"/>
    </location>
</feature>
<accession>A0A2S9SJN6</accession>
<name>A0A2S9SJN6_9BACT</name>
<proteinExistence type="predicted"/>
<reference evidence="1 2" key="1">
    <citation type="submission" date="2017-09" db="EMBL/GenBank/DDBJ databases">
        <title>Reassesment of A. cryaerophilus.</title>
        <authorList>
            <person name="Perez-Cataluna A."/>
            <person name="Collado L."/>
            <person name="Salgado O."/>
            <person name="Lefinanco V."/>
            <person name="Figueras M.J."/>
        </authorList>
    </citation>
    <scope>NUCLEOTIDE SEQUENCE [LARGE SCALE GENOMIC DNA]</scope>
    <source>
        <strain evidence="1 2">LMG 9871</strain>
    </source>
</reference>